<dbReference type="EMBL" id="MDYQ01000003">
    <property type="protein sequence ID" value="PRP89394.1"/>
    <property type="molecule type" value="Genomic_DNA"/>
</dbReference>
<accession>A0A2P6NZL7</accession>
<evidence type="ECO:0000313" key="4">
    <source>
        <dbReference type="Proteomes" id="UP000241769"/>
    </source>
</evidence>
<dbReference type="AlphaFoldDB" id="A0A2P6NZL7"/>
<dbReference type="InterPro" id="IPR005114">
    <property type="entry name" value="Helicase_assoc"/>
</dbReference>
<dbReference type="InParanoid" id="A0A2P6NZL7"/>
<feature type="domain" description="Helicase-associated" evidence="2">
    <location>
        <begin position="539"/>
        <end position="599"/>
    </location>
</feature>
<evidence type="ECO:0000259" key="2">
    <source>
        <dbReference type="Pfam" id="PF03457"/>
    </source>
</evidence>
<proteinExistence type="predicted"/>
<gene>
    <name evidence="3" type="ORF">PROFUN_01257</name>
</gene>
<evidence type="ECO:0000256" key="1">
    <source>
        <dbReference type="SAM" id="MobiDB-lite"/>
    </source>
</evidence>
<comment type="caution">
    <text evidence="3">The sequence shown here is derived from an EMBL/GenBank/DDBJ whole genome shotgun (WGS) entry which is preliminary data.</text>
</comment>
<dbReference type="Pfam" id="PF03457">
    <property type="entry name" value="HA"/>
    <property type="match status" value="1"/>
</dbReference>
<organism evidence="3 4">
    <name type="scientific">Planoprotostelium fungivorum</name>
    <dbReference type="NCBI Taxonomy" id="1890364"/>
    <lineage>
        <taxon>Eukaryota</taxon>
        <taxon>Amoebozoa</taxon>
        <taxon>Evosea</taxon>
        <taxon>Variosea</taxon>
        <taxon>Cavosteliida</taxon>
        <taxon>Cavosteliaceae</taxon>
        <taxon>Planoprotostelium</taxon>
    </lineage>
</organism>
<dbReference type="Gene3D" id="6.10.140.530">
    <property type="match status" value="1"/>
</dbReference>
<dbReference type="OrthoDB" id="44219at2759"/>
<protein>
    <recommendedName>
        <fullName evidence="2">Helicase-associated domain-containing protein</fullName>
    </recommendedName>
</protein>
<sequence length="612" mass="70827">MHNLCHEIVSHRRRDLDCITVLNPFSLTKPKDYGPAEEHPLQRQRKMKQGVPVQIYVLSEWRSKIQLWGQTKKMSALDKERVSIRRDEKTNSLFIENTSTMATRRSTNRSAAVQERPIHKRKRMLTTSVKCMDRQEQYRGYSDAFQQINYSVMTNNGELRRQMDGQVGGYDPFGDGQEPQDFKSNPMYQMPGVNMNAYPLSQQPYMSMPSYKSLSQKELEAQYQLQVQEALRREKEGPQINKNHRPQHIQYMPEVSSMLPSRADWAPLTGDGGVAVGDFKVPSVQLPYSISRSTMHPAMDGNMMQSMYVNTPDFEAGSQHRIDPQLLQFRMPPNSIQINYSVMTNNGELRRQMDGQVGGYDPFGDGQEPQDFKSNPMYQMPSVNMNAYPLSQQQYMSMPSYKSLSQKELEAQYQLQVQEALRREKEGPQINKNHRPQHIQYMPEVSSMLPSRADWAPLTGDGGVVVGDFKMYVNTPDFEAGSQHCIDPQLLQFRMPPNSIVNQHPIINQHQAPQERSKAPASRPPPTSDNMSTPSFVNERWLKHFKELQDYKEKNNHCNVTRTSTPWKKLGNWVAEQRRKRKQGKLSETQIKMLDNLAFEWERRNDRKDNEG</sequence>
<keyword evidence="4" id="KW-1185">Reference proteome</keyword>
<feature type="region of interest" description="Disordered" evidence="1">
    <location>
        <begin position="510"/>
        <end position="535"/>
    </location>
</feature>
<name>A0A2P6NZL7_9EUKA</name>
<evidence type="ECO:0000313" key="3">
    <source>
        <dbReference type="EMBL" id="PRP89394.1"/>
    </source>
</evidence>
<reference evidence="3 4" key="1">
    <citation type="journal article" date="2018" name="Genome Biol. Evol.">
        <title>Multiple Roots of Fruiting Body Formation in Amoebozoa.</title>
        <authorList>
            <person name="Hillmann F."/>
            <person name="Forbes G."/>
            <person name="Novohradska S."/>
            <person name="Ferling I."/>
            <person name="Riege K."/>
            <person name="Groth M."/>
            <person name="Westermann M."/>
            <person name="Marz M."/>
            <person name="Spaller T."/>
            <person name="Winckler T."/>
            <person name="Schaap P."/>
            <person name="Glockner G."/>
        </authorList>
    </citation>
    <scope>NUCLEOTIDE SEQUENCE [LARGE SCALE GENOMIC DNA]</scope>
    <source>
        <strain evidence="3 4">Jena</strain>
    </source>
</reference>
<dbReference type="Proteomes" id="UP000241769">
    <property type="component" value="Unassembled WGS sequence"/>
</dbReference>
<dbReference type="PANTHER" id="PTHR33418:SF1">
    <property type="entry name" value="HELICASE-ASSOCIATED DOMAIN-CONTAINING PROTEIN"/>
    <property type="match status" value="1"/>
</dbReference>
<dbReference type="PANTHER" id="PTHR33418">
    <property type="entry name" value="HELICASE-ASSOCIATED"/>
    <property type="match status" value="1"/>
</dbReference>